<organism evidence="2 3">
    <name type="scientific">Armillaria luteobubalina</name>
    <dbReference type="NCBI Taxonomy" id="153913"/>
    <lineage>
        <taxon>Eukaryota</taxon>
        <taxon>Fungi</taxon>
        <taxon>Dikarya</taxon>
        <taxon>Basidiomycota</taxon>
        <taxon>Agaricomycotina</taxon>
        <taxon>Agaricomycetes</taxon>
        <taxon>Agaricomycetidae</taxon>
        <taxon>Agaricales</taxon>
        <taxon>Marasmiineae</taxon>
        <taxon>Physalacriaceae</taxon>
        <taxon>Armillaria</taxon>
    </lineage>
</organism>
<protein>
    <submittedName>
        <fullName evidence="2">Uncharacterized protein</fullName>
    </submittedName>
</protein>
<reference evidence="2" key="1">
    <citation type="submission" date="2023-06" db="EMBL/GenBank/DDBJ databases">
        <authorList>
            <consortium name="Lawrence Berkeley National Laboratory"/>
            <person name="Ahrendt S."/>
            <person name="Sahu N."/>
            <person name="Indic B."/>
            <person name="Wong-Bajracharya J."/>
            <person name="Merenyi Z."/>
            <person name="Ke H.-M."/>
            <person name="Monk M."/>
            <person name="Kocsube S."/>
            <person name="Drula E."/>
            <person name="Lipzen A."/>
            <person name="Balint B."/>
            <person name="Henrissat B."/>
            <person name="Andreopoulos B."/>
            <person name="Martin F.M."/>
            <person name="Harder C.B."/>
            <person name="Rigling D."/>
            <person name="Ford K.L."/>
            <person name="Foster G.D."/>
            <person name="Pangilinan J."/>
            <person name="Papanicolaou A."/>
            <person name="Barry K."/>
            <person name="LaButti K."/>
            <person name="Viragh M."/>
            <person name="Koriabine M."/>
            <person name="Yan M."/>
            <person name="Riley R."/>
            <person name="Champramary S."/>
            <person name="Plett K.L."/>
            <person name="Tsai I.J."/>
            <person name="Slot J."/>
            <person name="Sipos G."/>
            <person name="Plett J."/>
            <person name="Nagy L.G."/>
            <person name="Grigoriev I.V."/>
        </authorList>
    </citation>
    <scope>NUCLEOTIDE SEQUENCE</scope>
    <source>
        <strain evidence="2">HWK02</strain>
    </source>
</reference>
<sequence>MDGSSPPNDSHIHPSLCFLTPSQTVNTDDSGEDDELPPAGEVRRSGEIGMSPQTAAQASPGPMFVMDLTLFSQYIKANMELSGESTLKLDAFCSPHTLEECLAIMYTTTLNNQDMLCAMCKTVSKTWEISGELMNKIWSYVWVFLLSPNLSCYCGNIVESALAVMKEKRFLMSPESGINLDDDEIFWLNIDNTLETYHSSGEAQMTQSLNTCYQADKQKYGKPLGDGHQTMSLKNVASWIKLINKNSQAVVKGVATAGVSWKWH</sequence>
<evidence type="ECO:0000313" key="2">
    <source>
        <dbReference type="EMBL" id="KAK0493961.1"/>
    </source>
</evidence>
<accession>A0AA39TLH2</accession>
<evidence type="ECO:0000256" key="1">
    <source>
        <dbReference type="SAM" id="MobiDB-lite"/>
    </source>
</evidence>
<dbReference type="Proteomes" id="UP001175228">
    <property type="component" value="Unassembled WGS sequence"/>
</dbReference>
<proteinExistence type="predicted"/>
<dbReference type="AlphaFoldDB" id="A0AA39TLH2"/>
<dbReference type="EMBL" id="JAUEPU010000022">
    <property type="protein sequence ID" value="KAK0493961.1"/>
    <property type="molecule type" value="Genomic_DNA"/>
</dbReference>
<evidence type="ECO:0000313" key="3">
    <source>
        <dbReference type="Proteomes" id="UP001175228"/>
    </source>
</evidence>
<keyword evidence="3" id="KW-1185">Reference proteome</keyword>
<name>A0AA39TLH2_9AGAR</name>
<feature type="region of interest" description="Disordered" evidence="1">
    <location>
        <begin position="1"/>
        <end position="58"/>
    </location>
</feature>
<comment type="caution">
    <text evidence="2">The sequence shown here is derived from an EMBL/GenBank/DDBJ whole genome shotgun (WGS) entry which is preliminary data.</text>
</comment>
<gene>
    <name evidence="2" type="ORF">EDD18DRAFT_1107479</name>
</gene>